<dbReference type="Pfam" id="PF06452">
    <property type="entry name" value="CBM9_1"/>
    <property type="match status" value="1"/>
</dbReference>
<dbReference type="Pfam" id="PF00144">
    <property type="entry name" value="Beta-lactamase"/>
    <property type="match status" value="1"/>
</dbReference>
<dbReference type="Proteomes" id="UP000293874">
    <property type="component" value="Unassembled WGS sequence"/>
</dbReference>
<evidence type="ECO:0000313" key="4">
    <source>
        <dbReference type="EMBL" id="RZS72613.1"/>
    </source>
</evidence>
<organism evidence="4 5">
    <name type="scientific">Pseudobacter ginsenosidimutans</name>
    <dbReference type="NCBI Taxonomy" id="661488"/>
    <lineage>
        <taxon>Bacteria</taxon>
        <taxon>Pseudomonadati</taxon>
        <taxon>Bacteroidota</taxon>
        <taxon>Chitinophagia</taxon>
        <taxon>Chitinophagales</taxon>
        <taxon>Chitinophagaceae</taxon>
        <taxon>Pseudobacter</taxon>
    </lineage>
</organism>
<evidence type="ECO:0000313" key="5">
    <source>
        <dbReference type="Proteomes" id="UP000293874"/>
    </source>
</evidence>
<dbReference type="GO" id="GO:0004553">
    <property type="term" value="F:hydrolase activity, hydrolyzing O-glycosyl compounds"/>
    <property type="evidence" value="ECO:0007669"/>
    <property type="project" value="InterPro"/>
</dbReference>
<evidence type="ECO:0000259" key="2">
    <source>
        <dbReference type="Pfam" id="PF00144"/>
    </source>
</evidence>
<dbReference type="GO" id="GO:0016052">
    <property type="term" value="P:carbohydrate catabolic process"/>
    <property type="evidence" value="ECO:0007669"/>
    <property type="project" value="InterPro"/>
</dbReference>
<reference evidence="4 5" key="1">
    <citation type="submission" date="2019-02" db="EMBL/GenBank/DDBJ databases">
        <title>Genomic Encyclopedia of Type Strains, Phase IV (KMG-IV): sequencing the most valuable type-strain genomes for metagenomic binning, comparative biology and taxonomic classification.</title>
        <authorList>
            <person name="Goeker M."/>
        </authorList>
    </citation>
    <scope>NUCLEOTIDE SEQUENCE [LARGE SCALE GENOMIC DNA]</scope>
    <source>
        <strain evidence="4 5">DSM 18116</strain>
    </source>
</reference>
<feature type="domain" description="Carbohydrate-binding" evidence="3">
    <location>
        <begin position="41"/>
        <end position="224"/>
    </location>
</feature>
<proteinExistence type="predicted"/>
<dbReference type="OrthoDB" id="1357763at2"/>
<dbReference type="InterPro" id="IPR012338">
    <property type="entry name" value="Beta-lactam/transpept-like"/>
</dbReference>
<dbReference type="SUPFAM" id="SSF56601">
    <property type="entry name" value="beta-lactamase/transpeptidase-like"/>
    <property type="match status" value="1"/>
</dbReference>
<dbReference type="PANTHER" id="PTHR43283:SF18">
    <property type="match status" value="1"/>
</dbReference>
<dbReference type="RefSeq" id="WP_130543010.1">
    <property type="nucleotide sequence ID" value="NZ_CP042431.1"/>
</dbReference>
<dbReference type="InterPro" id="IPR010502">
    <property type="entry name" value="Carb-bd_dom_fam9"/>
</dbReference>
<name>A0A4Q7MZE8_9BACT</name>
<dbReference type="CDD" id="cd00241">
    <property type="entry name" value="DOMON_like"/>
    <property type="match status" value="1"/>
</dbReference>
<evidence type="ECO:0000259" key="3">
    <source>
        <dbReference type="Pfam" id="PF06452"/>
    </source>
</evidence>
<evidence type="ECO:0000256" key="1">
    <source>
        <dbReference type="SAM" id="SignalP"/>
    </source>
</evidence>
<dbReference type="GO" id="GO:0030246">
    <property type="term" value="F:carbohydrate binding"/>
    <property type="evidence" value="ECO:0007669"/>
    <property type="project" value="InterPro"/>
</dbReference>
<dbReference type="PANTHER" id="PTHR43283">
    <property type="entry name" value="BETA-LACTAMASE-RELATED"/>
    <property type="match status" value="1"/>
</dbReference>
<dbReference type="InterPro" id="IPR001466">
    <property type="entry name" value="Beta-lactam-related"/>
</dbReference>
<comment type="caution">
    <text evidence="4">The sequence shown here is derived from an EMBL/GenBank/DDBJ whole genome shotgun (WGS) entry which is preliminary data.</text>
</comment>
<dbReference type="EMBL" id="SGXA01000002">
    <property type="protein sequence ID" value="RZS72613.1"/>
    <property type="molecule type" value="Genomic_DNA"/>
</dbReference>
<sequence>MNLNIVGKAFCILLLTFLSVNSLLAHNGEIAHAYPLGRITVDGNLSDWPVSATKYHIKTVLSGKPLNAEDFSGYFKVGYRAEEKSLYLAFTITDNDFIEDTSANVAYNTQDCLELGLDARHLSFGSGVAGFMYSKKLRNTNHAAFDLFAKAANWEIMEVATTRKGNTRYIEWKIRLDDQLVVGKSIGLDFAVFDKDSSGNFAIHSWGRGDSKYRNAKSLGDIILMPSLSQVGKVSGKLNWDREMKMKIPLPSSIMLTSVQNPKCWVAAAIDSNGNYKAWLPAGKYKLDFIEPYFYSGEKIYASKPDKQVSINVVANKESIIPAITIPGTPVPDLLPAKGIMHDFSNASAKKIDHFIETYQEYYGIPGISMALIKDGKMVYYKTYGYKNSITKEKVDSNTLFEAASVTKPVFAFAVQRLAERGVIDLDKPLYEYLPYPDIAYDDRYKLITAKHVLTHRTGFPNWRWMNEDKKLNLLFVPGTDFNYSGEGFEYLKKVVEKITGKNVEQVLKEEVLDPVGLYHTFFSANDSLKQVKSNGHYDMLPTYNPLPEAPGMAYSMHTEAKVFTRFMLYMLEQKGLSAATYDSMFSRHSDFKFDPGEPQPRYPSYMGMSLEIRETPYGKSFGHGGNNGDFRCHFEVYKDLKMGYVIFTNANTAYPLLNVMRQFLVEGKEE</sequence>
<dbReference type="InterPro" id="IPR050789">
    <property type="entry name" value="Diverse_Enzym_Activities"/>
</dbReference>
<dbReference type="Gene3D" id="3.40.710.10">
    <property type="entry name" value="DD-peptidase/beta-lactamase superfamily"/>
    <property type="match status" value="1"/>
</dbReference>
<accession>A0A4Q7MZE8</accession>
<dbReference type="SUPFAM" id="SSF49344">
    <property type="entry name" value="CBD9-like"/>
    <property type="match status" value="1"/>
</dbReference>
<dbReference type="AlphaFoldDB" id="A0A4Q7MZE8"/>
<keyword evidence="1" id="KW-0732">Signal</keyword>
<feature type="signal peptide" evidence="1">
    <location>
        <begin position="1"/>
        <end position="25"/>
    </location>
</feature>
<keyword evidence="5" id="KW-1185">Reference proteome</keyword>
<gene>
    <name evidence="4" type="ORF">EV199_4534</name>
</gene>
<protein>
    <submittedName>
        <fullName evidence="4">CubicO group peptidase (Beta-lactamase class C family)</fullName>
    </submittedName>
</protein>
<feature type="domain" description="Beta-lactamase-related" evidence="2">
    <location>
        <begin position="353"/>
        <end position="654"/>
    </location>
</feature>
<feature type="chain" id="PRO_5020745654" evidence="1">
    <location>
        <begin position="26"/>
        <end position="671"/>
    </location>
</feature>
<dbReference type="Gene3D" id="2.60.40.1190">
    <property type="match status" value="1"/>
</dbReference>